<dbReference type="EMBL" id="CARXXK010000004">
    <property type="protein sequence ID" value="CAI6367450.1"/>
    <property type="molecule type" value="Genomic_DNA"/>
</dbReference>
<evidence type="ECO:0000259" key="2">
    <source>
        <dbReference type="PROSITE" id="PS51059"/>
    </source>
</evidence>
<dbReference type="PANTHER" id="PTHR45740:SF2">
    <property type="entry name" value="POLY [ADP-RIBOSE] POLYMERASE"/>
    <property type="match status" value="1"/>
</dbReference>
<dbReference type="InterPro" id="IPR051712">
    <property type="entry name" value="ARTD-AVP"/>
</dbReference>
<keyword evidence="1" id="KW-0520">NAD</keyword>
<evidence type="ECO:0000313" key="4">
    <source>
        <dbReference type="Proteomes" id="UP001160148"/>
    </source>
</evidence>
<organism evidence="3 4">
    <name type="scientific">Macrosiphum euphorbiae</name>
    <name type="common">potato aphid</name>
    <dbReference type="NCBI Taxonomy" id="13131"/>
    <lineage>
        <taxon>Eukaryota</taxon>
        <taxon>Metazoa</taxon>
        <taxon>Ecdysozoa</taxon>
        <taxon>Arthropoda</taxon>
        <taxon>Hexapoda</taxon>
        <taxon>Insecta</taxon>
        <taxon>Pterygota</taxon>
        <taxon>Neoptera</taxon>
        <taxon>Paraneoptera</taxon>
        <taxon>Hemiptera</taxon>
        <taxon>Sternorrhyncha</taxon>
        <taxon>Aphidomorpha</taxon>
        <taxon>Aphidoidea</taxon>
        <taxon>Aphididae</taxon>
        <taxon>Macrosiphini</taxon>
        <taxon>Macrosiphum</taxon>
    </lineage>
</organism>
<sequence length="120" mass="13798">MKLDNSLGEVREETLFHATSVSNAIRIAHKNIDWRLTGRTRFGKGAWFSPNAAYANRYAGRRGAFIIARVLVRKIEETGIDYDLEIPSTNDCDTTLRNDGNVYVKYDDNTFYPEYIVHYS</sequence>
<comment type="caution">
    <text evidence="3">The sequence shown here is derived from an EMBL/GenBank/DDBJ whole genome shotgun (WGS) entry which is preliminary data.</text>
</comment>
<reference evidence="3 4" key="1">
    <citation type="submission" date="2023-01" db="EMBL/GenBank/DDBJ databases">
        <authorList>
            <person name="Whitehead M."/>
        </authorList>
    </citation>
    <scope>NUCLEOTIDE SEQUENCE [LARGE SCALE GENOMIC DNA]</scope>
</reference>
<dbReference type="PROSITE" id="PS51059">
    <property type="entry name" value="PARP_CATALYTIC"/>
    <property type="match status" value="1"/>
</dbReference>
<feature type="domain" description="PARP catalytic" evidence="2">
    <location>
        <begin position="1"/>
        <end position="120"/>
    </location>
</feature>
<dbReference type="GO" id="GO:0003950">
    <property type="term" value="F:NAD+ poly-ADP-ribosyltransferase activity"/>
    <property type="evidence" value="ECO:0007669"/>
    <property type="project" value="UniProtKB-UniRule"/>
</dbReference>
<dbReference type="GO" id="GO:1990404">
    <property type="term" value="F:NAD+-protein mono-ADP-ribosyltransferase activity"/>
    <property type="evidence" value="ECO:0007669"/>
    <property type="project" value="TreeGrafter"/>
</dbReference>
<dbReference type="SUPFAM" id="SSF56399">
    <property type="entry name" value="ADP-ribosylation"/>
    <property type="match status" value="1"/>
</dbReference>
<dbReference type="AlphaFoldDB" id="A0AAV0XGG1"/>
<evidence type="ECO:0000313" key="3">
    <source>
        <dbReference type="EMBL" id="CAI6367450.1"/>
    </source>
</evidence>
<dbReference type="Gene3D" id="3.90.228.10">
    <property type="match status" value="1"/>
</dbReference>
<dbReference type="PANTHER" id="PTHR45740">
    <property type="entry name" value="POLY [ADP-RIBOSE] POLYMERASE"/>
    <property type="match status" value="1"/>
</dbReference>
<dbReference type="GO" id="GO:0005634">
    <property type="term" value="C:nucleus"/>
    <property type="evidence" value="ECO:0007669"/>
    <property type="project" value="TreeGrafter"/>
</dbReference>
<evidence type="ECO:0000256" key="1">
    <source>
        <dbReference type="RuleBase" id="RU362114"/>
    </source>
</evidence>
<accession>A0AAV0XGG1</accession>
<gene>
    <name evidence="3" type="ORF">MEUPH1_LOCUS21925</name>
</gene>
<dbReference type="Proteomes" id="UP001160148">
    <property type="component" value="Unassembled WGS sequence"/>
</dbReference>
<dbReference type="Pfam" id="PF00644">
    <property type="entry name" value="PARP"/>
    <property type="match status" value="1"/>
</dbReference>
<keyword evidence="4" id="KW-1185">Reference proteome</keyword>
<name>A0AAV0XGG1_9HEMI</name>
<dbReference type="InterPro" id="IPR012317">
    <property type="entry name" value="Poly(ADP-ribose)pol_cat_dom"/>
</dbReference>
<protein>
    <recommendedName>
        <fullName evidence="1">Poly [ADP-ribose] polymerase</fullName>
        <shortName evidence="1">PARP</shortName>
        <ecNumber evidence="1">2.4.2.-</ecNumber>
    </recommendedName>
</protein>
<keyword evidence="1" id="KW-0328">Glycosyltransferase</keyword>
<proteinExistence type="predicted"/>
<dbReference type="EC" id="2.4.2.-" evidence="1"/>
<keyword evidence="1" id="KW-0808">Transferase</keyword>